<dbReference type="PROSITE" id="PS51257">
    <property type="entry name" value="PROKAR_LIPOPROTEIN"/>
    <property type="match status" value="1"/>
</dbReference>
<accession>A0A0E9RNU2</accession>
<proteinExistence type="predicted"/>
<evidence type="ECO:0000313" key="1">
    <source>
        <dbReference type="EMBL" id="JAH30744.1"/>
    </source>
</evidence>
<reference evidence="1" key="2">
    <citation type="journal article" date="2015" name="Fish Shellfish Immunol.">
        <title>Early steps in the European eel (Anguilla anguilla)-Vibrio vulnificus interaction in the gills: Role of the RtxA13 toxin.</title>
        <authorList>
            <person name="Callol A."/>
            <person name="Pajuelo D."/>
            <person name="Ebbesson L."/>
            <person name="Teles M."/>
            <person name="MacKenzie S."/>
            <person name="Amaro C."/>
        </authorList>
    </citation>
    <scope>NUCLEOTIDE SEQUENCE</scope>
</reference>
<sequence>MALKMQTHMVTVAASCSLVWVRMLCDFRGDGSRSESFSVSQLNV</sequence>
<reference evidence="1" key="1">
    <citation type="submission" date="2014-11" db="EMBL/GenBank/DDBJ databases">
        <authorList>
            <person name="Amaro Gonzalez C."/>
        </authorList>
    </citation>
    <scope>NUCLEOTIDE SEQUENCE</scope>
</reference>
<organism evidence="1">
    <name type="scientific">Anguilla anguilla</name>
    <name type="common">European freshwater eel</name>
    <name type="synonym">Muraena anguilla</name>
    <dbReference type="NCBI Taxonomy" id="7936"/>
    <lineage>
        <taxon>Eukaryota</taxon>
        <taxon>Metazoa</taxon>
        <taxon>Chordata</taxon>
        <taxon>Craniata</taxon>
        <taxon>Vertebrata</taxon>
        <taxon>Euteleostomi</taxon>
        <taxon>Actinopterygii</taxon>
        <taxon>Neopterygii</taxon>
        <taxon>Teleostei</taxon>
        <taxon>Anguilliformes</taxon>
        <taxon>Anguillidae</taxon>
        <taxon>Anguilla</taxon>
    </lineage>
</organism>
<name>A0A0E9RNU2_ANGAN</name>
<protein>
    <submittedName>
        <fullName evidence="1">Uncharacterized protein</fullName>
    </submittedName>
</protein>
<dbReference type="EMBL" id="GBXM01077833">
    <property type="protein sequence ID" value="JAH30744.1"/>
    <property type="molecule type" value="Transcribed_RNA"/>
</dbReference>
<dbReference type="AlphaFoldDB" id="A0A0E9RNU2"/>